<evidence type="ECO:0000256" key="2">
    <source>
        <dbReference type="ARBA" id="ARBA00022692"/>
    </source>
</evidence>
<dbReference type="OrthoDB" id="9788219at2"/>
<keyword evidence="2 5" id="KW-0812">Transmembrane</keyword>
<comment type="function">
    <text evidence="5">Plays a role in cell envelope biogenesis, maintenance of cell envelope integrity and membrane homeostasis.</text>
</comment>
<feature type="transmembrane region" description="Helical" evidence="5">
    <location>
        <begin position="12"/>
        <end position="33"/>
    </location>
</feature>
<protein>
    <recommendedName>
        <fullName evidence="5">Inner membrane-spanning protein YciB</fullName>
    </recommendedName>
</protein>
<evidence type="ECO:0000256" key="5">
    <source>
        <dbReference type="HAMAP-Rule" id="MF_00189"/>
    </source>
</evidence>
<dbReference type="AlphaFoldDB" id="A0A5B8LJM3"/>
<dbReference type="HAMAP" id="MF_00189">
    <property type="entry name" value="YciB"/>
    <property type="match status" value="1"/>
</dbReference>
<keyword evidence="1 5" id="KW-1003">Cell membrane</keyword>
<dbReference type="RefSeq" id="WP_146570664.1">
    <property type="nucleotide sequence ID" value="NZ_CP042306.1"/>
</dbReference>
<dbReference type="PANTHER" id="PTHR36917:SF1">
    <property type="entry name" value="INNER MEMBRANE-SPANNING PROTEIN YCIB"/>
    <property type="match status" value="1"/>
</dbReference>
<dbReference type="InterPro" id="IPR006008">
    <property type="entry name" value="YciB"/>
</dbReference>
<dbReference type="GO" id="GO:0005886">
    <property type="term" value="C:plasma membrane"/>
    <property type="evidence" value="ECO:0007669"/>
    <property type="project" value="UniProtKB-SubCell"/>
</dbReference>
<feature type="transmembrane region" description="Helical" evidence="5">
    <location>
        <begin position="189"/>
        <end position="209"/>
    </location>
</feature>
<feature type="transmembrane region" description="Helical" evidence="5">
    <location>
        <begin position="158"/>
        <end position="177"/>
    </location>
</feature>
<evidence type="ECO:0000256" key="4">
    <source>
        <dbReference type="ARBA" id="ARBA00023136"/>
    </source>
</evidence>
<keyword evidence="7" id="KW-1185">Reference proteome</keyword>
<proteinExistence type="inferred from homology"/>
<gene>
    <name evidence="5" type="primary">yciB</name>
    <name evidence="6" type="ORF">FPZ24_07430</name>
</gene>
<dbReference type="Pfam" id="PF04279">
    <property type="entry name" value="IspA"/>
    <property type="match status" value="1"/>
</dbReference>
<organism evidence="6 7">
    <name type="scientific">Sphingomonas panacisoli</name>
    <dbReference type="NCBI Taxonomy" id="1813879"/>
    <lineage>
        <taxon>Bacteria</taxon>
        <taxon>Pseudomonadati</taxon>
        <taxon>Pseudomonadota</taxon>
        <taxon>Alphaproteobacteria</taxon>
        <taxon>Sphingomonadales</taxon>
        <taxon>Sphingomonadaceae</taxon>
        <taxon>Sphingomonas</taxon>
    </lineage>
</organism>
<feature type="transmembrane region" description="Helical" evidence="5">
    <location>
        <begin position="88"/>
        <end position="105"/>
    </location>
</feature>
<dbReference type="EMBL" id="CP042306">
    <property type="protein sequence ID" value="QDZ07330.1"/>
    <property type="molecule type" value="Genomic_DNA"/>
</dbReference>
<feature type="transmembrane region" description="Helical" evidence="5">
    <location>
        <begin position="53"/>
        <end position="76"/>
    </location>
</feature>
<comment type="subcellular location">
    <subcellularLocation>
        <location evidence="5">Cell inner membrane</location>
        <topology evidence="5">Multi-pass membrane protein</topology>
    </subcellularLocation>
</comment>
<evidence type="ECO:0000256" key="1">
    <source>
        <dbReference type="ARBA" id="ARBA00022475"/>
    </source>
</evidence>
<feature type="transmembrane region" description="Helical" evidence="5">
    <location>
        <begin position="117"/>
        <end position="137"/>
    </location>
</feature>
<keyword evidence="3 5" id="KW-1133">Transmembrane helix</keyword>
<keyword evidence="5" id="KW-0997">Cell inner membrane</keyword>
<dbReference type="Proteomes" id="UP000315673">
    <property type="component" value="Chromosome"/>
</dbReference>
<evidence type="ECO:0000313" key="7">
    <source>
        <dbReference type="Proteomes" id="UP000315673"/>
    </source>
</evidence>
<name>A0A5B8LJM3_9SPHN</name>
<reference evidence="6 7" key="1">
    <citation type="submission" date="2019-07" db="EMBL/GenBank/DDBJ databases">
        <title>Full genome sequence of Sphingomonas sp. 4R-6-7(HKS19).</title>
        <authorList>
            <person name="Im W.-T."/>
        </authorList>
    </citation>
    <scope>NUCLEOTIDE SEQUENCE [LARGE SCALE GENOMIC DNA]</scope>
    <source>
        <strain evidence="6 7">HKS19</strain>
    </source>
</reference>
<comment type="similarity">
    <text evidence="5">Belongs to the YciB family.</text>
</comment>
<dbReference type="PANTHER" id="PTHR36917">
    <property type="entry name" value="INTRACELLULAR SEPTATION PROTEIN A-RELATED"/>
    <property type="match status" value="1"/>
</dbReference>
<dbReference type="KEGG" id="spai:FPZ24_07430"/>
<keyword evidence="4 5" id="KW-0472">Membrane</keyword>
<accession>A0A5B8LJM3</accession>
<sequence length="236" mass="25561">MTKTKENAGLRLAIDYAPLLVFVAITFFAPSMPLRSIVATVTNGLDTMEAAKALVIARVIVATTAFMLATVIAMIVSQIRLGSISPMLWISGVLVVVFGGLTVYFHDPSFIKMKPTFVYLLFSGTLGFGLLTGRPLLEQLLGTAYPGLSAEGWRKVTRNWALFFLFMAALNEVVWRLTAPNAGDPITFWAGFKLWGAIPLTMLFAFANVPMMLKHGLMAETGNDAADAAIGELPPE</sequence>
<evidence type="ECO:0000313" key="6">
    <source>
        <dbReference type="EMBL" id="QDZ07330.1"/>
    </source>
</evidence>
<evidence type="ECO:0000256" key="3">
    <source>
        <dbReference type="ARBA" id="ARBA00022989"/>
    </source>
</evidence>